<dbReference type="Gene3D" id="2.30.30.790">
    <property type="match status" value="1"/>
</dbReference>
<gene>
    <name evidence="4" type="primary">rpl19</name>
    <name evidence="4" type="ORF">Apop_125</name>
</gene>
<dbReference type="PROSITE" id="PS01015">
    <property type="entry name" value="RIBOSOMAL_L19"/>
    <property type="match status" value="1"/>
</dbReference>
<keyword evidence="3" id="KW-0687">Ribonucleoprotein</keyword>
<dbReference type="SUPFAM" id="SSF50104">
    <property type="entry name" value="Translation proteins SH3-like domain"/>
    <property type="match status" value="1"/>
</dbReference>
<name>A0A1C9CBR9_9FLOR</name>
<keyword evidence="2 4" id="KW-0689">Ribosomal protein</keyword>
<dbReference type="NCBIfam" id="TIGR01024">
    <property type="entry name" value="rplS_bact"/>
    <property type="match status" value="1"/>
</dbReference>
<dbReference type="InterPro" id="IPR038657">
    <property type="entry name" value="Ribosomal_bL19_sf"/>
</dbReference>
<geneLocation type="plastid" evidence="4"/>
<dbReference type="PRINTS" id="PR00061">
    <property type="entry name" value="RIBOSOMALL19"/>
</dbReference>
<evidence type="ECO:0000256" key="2">
    <source>
        <dbReference type="ARBA" id="ARBA00022980"/>
    </source>
</evidence>
<dbReference type="GO" id="GO:0003735">
    <property type="term" value="F:structural constituent of ribosome"/>
    <property type="evidence" value="ECO:0007669"/>
    <property type="project" value="InterPro"/>
</dbReference>
<proteinExistence type="inferred from homology"/>
<organism evidence="4">
    <name type="scientific">Apophlaea sinclairii</name>
    <dbReference type="NCBI Taxonomy" id="212746"/>
    <lineage>
        <taxon>Eukaryota</taxon>
        <taxon>Rhodophyta</taxon>
        <taxon>Florideophyceae</taxon>
        <taxon>Hildenbrandiophycidae</taxon>
        <taxon>Hildenbrandiales</taxon>
        <taxon>Hildenbrandiaceae</taxon>
        <taxon>Apophlaea</taxon>
    </lineage>
</organism>
<dbReference type="PANTHER" id="PTHR15680">
    <property type="entry name" value="RIBOSOMAL PROTEIN L19"/>
    <property type="match status" value="1"/>
</dbReference>
<dbReference type="GO" id="GO:0005762">
    <property type="term" value="C:mitochondrial large ribosomal subunit"/>
    <property type="evidence" value="ECO:0007669"/>
    <property type="project" value="TreeGrafter"/>
</dbReference>
<evidence type="ECO:0000256" key="1">
    <source>
        <dbReference type="ARBA" id="ARBA00005781"/>
    </source>
</evidence>
<dbReference type="PANTHER" id="PTHR15680:SF9">
    <property type="entry name" value="LARGE RIBOSOMAL SUBUNIT PROTEIN BL19M"/>
    <property type="match status" value="1"/>
</dbReference>
<sequence length="122" mass="14095">MDFSVRHNYKIIEQIETKYLKNNIPKLNIGDVIQIQLLILEGNKERAQVSQGVVLSINRSNLKTTVTIRKILQRIGVEKVYLIHSPKIISIKVLKQSKVRRSKLFYLRGKQGKATKLKNKSI</sequence>
<keyword evidence="4" id="KW-0934">Plastid</keyword>
<dbReference type="EMBL" id="KX284716">
    <property type="protein sequence ID" value="AOM65815.1"/>
    <property type="molecule type" value="Genomic_DNA"/>
</dbReference>
<dbReference type="GO" id="GO:0006412">
    <property type="term" value="P:translation"/>
    <property type="evidence" value="ECO:0007669"/>
    <property type="project" value="InterPro"/>
</dbReference>
<dbReference type="RefSeq" id="YP_009296675.1">
    <property type="nucleotide sequence ID" value="NC_031172.1"/>
</dbReference>
<reference evidence="4" key="1">
    <citation type="journal article" date="2016" name="BMC Biol.">
        <title>Parallel evolution of highly conserved plastid genome architecture in red seaweeds and seed plants.</title>
        <authorList>
            <person name="Lee J."/>
            <person name="Cho C.H."/>
            <person name="Park S.I."/>
            <person name="Choi J.W."/>
            <person name="Song H.S."/>
            <person name="West J.A."/>
            <person name="Bhattacharya D."/>
            <person name="Yoon H.S."/>
        </authorList>
    </citation>
    <scope>NUCLEOTIDE SEQUENCE</scope>
</reference>
<dbReference type="Pfam" id="PF01245">
    <property type="entry name" value="Ribosomal_L19"/>
    <property type="match status" value="1"/>
</dbReference>
<comment type="similarity">
    <text evidence="1">Belongs to the bacterial ribosomal protein bL19 family.</text>
</comment>
<evidence type="ECO:0000313" key="4">
    <source>
        <dbReference type="EMBL" id="AOM65815.1"/>
    </source>
</evidence>
<dbReference type="HAMAP" id="MF_00402">
    <property type="entry name" value="Ribosomal_bL19"/>
    <property type="match status" value="1"/>
</dbReference>
<protein>
    <submittedName>
        <fullName evidence="4">Ribosomal protein L19</fullName>
    </submittedName>
</protein>
<dbReference type="AlphaFoldDB" id="A0A1C9CBR9"/>
<dbReference type="InterPro" id="IPR018257">
    <property type="entry name" value="Ribosomal_bL19_CS"/>
</dbReference>
<dbReference type="InterPro" id="IPR008991">
    <property type="entry name" value="Translation_prot_SH3-like_sf"/>
</dbReference>
<evidence type="ECO:0000256" key="3">
    <source>
        <dbReference type="ARBA" id="ARBA00023274"/>
    </source>
</evidence>
<dbReference type="PIRSF" id="PIRSF002191">
    <property type="entry name" value="Ribosomal_L19"/>
    <property type="match status" value="1"/>
</dbReference>
<dbReference type="InterPro" id="IPR001857">
    <property type="entry name" value="Ribosomal_bL19"/>
</dbReference>
<accession>A0A1C9CBR9</accession>
<dbReference type="GeneID" id="29073139"/>